<comment type="similarity">
    <text evidence="2">Belongs to the bHLH protein family.</text>
</comment>
<evidence type="ECO:0000313" key="8">
    <source>
        <dbReference type="EMBL" id="CAD1828135.1"/>
    </source>
</evidence>
<dbReference type="EMBL" id="LR862147">
    <property type="protein sequence ID" value="CAD1828135.1"/>
    <property type="molecule type" value="Genomic_DNA"/>
</dbReference>
<keyword evidence="5" id="KW-0539">Nucleus</keyword>
<evidence type="ECO:0000256" key="5">
    <source>
        <dbReference type="ARBA" id="ARBA00023242"/>
    </source>
</evidence>
<protein>
    <recommendedName>
        <fullName evidence="7">BHLH domain-containing protein</fullName>
    </recommendedName>
</protein>
<dbReference type="GO" id="GO:0005634">
    <property type="term" value="C:nucleus"/>
    <property type="evidence" value="ECO:0007669"/>
    <property type="project" value="UniProtKB-SubCell"/>
</dbReference>
<dbReference type="CDD" id="cd11445">
    <property type="entry name" value="bHLH_AtPIF_like"/>
    <property type="match status" value="1"/>
</dbReference>
<evidence type="ECO:0000256" key="2">
    <source>
        <dbReference type="ARBA" id="ARBA00005510"/>
    </source>
</evidence>
<evidence type="ECO:0000256" key="1">
    <source>
        <dbReference type="ARBA" id="ARBA00004123"/>
    </source>
</evidence>
<evidence type="ECO:0000256" key="6">
    <source>
        <dbReference type="SAM" id="MobiDB-lite"/>
    </source>
</evidence>
<dbReference type="GO" id="GO:0046983">
    <property type="term" value="F:protein dimerization activity"/>
    <property type="evidence" value="ECO:0007669"/>
    <property type="project" value="InterPro"/>
</dbReference>
<dbReference type="GO" id="GO:0003700">
    <property type="term" value="F:DNA-binding transcription factor activity"/>
    <property type="evidence" value="ECO:0007669"/>
    <property type="project" value="InterPro"/>
</dbReference>
<dbReference type="AlphaFoldDB" id="A0A6V7PBD6"/>
<dbReference type="PROSITE" id="PS50888">
    <property type="entry name" value="BHLH"/>
    <property type="match status" value="1"/>
</dbReference>
<dbReference type="Pfam" id="PF00010">
    <property type="entry name" value="HLH"/>
    <property type="match status" value="1"/>
</dbReference>
<evidence type="ECO:0000259" key="7">
    <source>
        <dbReference type="PROSITE" id="PS50888"/>
    </source>
</evidence>
<evidence type="ECO:0000256" key="4">
    <source>
        <dbReference type="ARBA" id="ARBA00023163"/>
    </source>
</evidence>
<keyword evidence="4" id="KW-0804">Transcription</keyword>
<dbReference type="InterPro" id="IPR044273">
    <property type="entry name" value="PIF3-like"/>
</dbReference>
<dbReference type="InterPro" id="IPR036638">
    <property type="entry name" value="HLH_DNA-bd_sf"/>
</dbReference>
<accession>A0A6V7PBD6</accession>
<keyword evidence="3" id="KW-0805">Transcription regulation</keyword>
<dbReference type="Gene3D" id="4.10.280.10">
    <property type="entry name" value="Helix-loop-helix DNA-binding domain"/>
    <property type="match status" value="1"/>
</dbReference>
<dbReference type="PANTHER" id="PTHR46807:SF7">
    <property type="entry name" value="BHLH DOMAIN-CONTAINING PROTEIN"/>
    <property type="match status" value="1"/>
</dbReference>
<reference evidence="8" key="1">
    <citation type="submission" date="2020-07" db="EMBL/GenBank/DDBJ databases">
        <authorList>
            <person name="Lin J."/>
        </authorList>
    </citation>
    <scope>NUCLEOTIDE SEQUENCE</scope>
</reference>
<name>A0A6V7PBD6_ANACO</name>
<dbReference type="InterPro" id="IPR047265">
    <property type="entry name" value="PIF1-like_bHLH"/>
</dbReference>
<dbReference type="PANTHER" id="PTHR46807">
    <property type="entry name" value="TRANSCRIPTION FACTOR PIF3"/>
    <property type="match status" value="1"/>
</dbReference>
<sequence length="452" mass="50120">MEENSRSFSDLLAKSNQMKPIRPDNELVELLWHNGQIVLHNQTHRKSPPPCIDFRQSQNPKSVLKSEITNVNANNLAQEDETMSWFQYPIDDPLERDFYTEFFELPNGGFNDNSLGKEKCAETENESNAVNLGSGVQVGGGGECSSIMTIGSSICGSNQVPTQVEGSNLHHLNTAKLPIEGNNYNSSTHEATATSSSGGSGCSIGITQQQSISNQGTKRKERSTEESESQSEEAEQESIEANEPTKQSASRRSRAAEVHNLSERVRLTDDPEIKPACLIPQSPYSIANSFLMQRRRDRINKKMKALQELIPNCNKTDKASMLDEAIGYLKSLQLQVQMMWMGSGMAQMMFPGVHQFMSHATMGMNPASMPSMHYPVQMPTVPFCSSESFPNQMQNINFPGLNSMQVTNFCVNGACSLQSNQISMLPSYNLSHAIGEFPTENVRDDKSSERKN</sequence>
<gene>
    <name evidence="8" type="ORF">CB5_LOCUS11346</name>
</gene>
<feature type="domain" description="BHLH" evidence="7">
    <location>
        <begin position="283"/>
        <end position="332"/>
    </location>
</feature>
<dbReference type="SUPFAM" id="SSF47459">
    <property type="entry name" value="HLH, helix-loop-helix DNA-binding domain"/>
    <property type="match status" value="1"/>
</dbReference>
<feature type="compositionally biased region" description="Acidic residues" evidence="6">
    <location>
        <begin position="226"/>
        <end position="240"/>
    </location>
</feature>
<feature type="compositionally biased region" description="Basic and acidic residues" evidence="6">
    <location>
        <begin position="254"/>
        <end position="267"/>
    </location>
</feature>
<feature type="region of interest" description="Disordered" evidence="6">
    <location>
        <begin position="180"/>
        <end position="267"/>
    </location>
</feature>
<dbReference type="InterPro" id="IPR011598">
    <property type="entry name" value="bHLH_dom"/>
</dbReference>
<proteinExistence type="inferred from homology"/>
<comment type="subcellular location">
    <subcellularLocation>
        <location evidence="1">Nucleus</location>
    </subcellularLocation>
</comment>
<feature type="compositionally biased region" description="Low complexity" evidence="6">
    <location>
        <begin position="186"/>
        <end position="216"/>
    </location>
</feature>
<dbReference type="SMART" id="SM00353">
    <property type="entry name" value="HLH"/>
    <property type="match status" value="1"/>
</dbReference>
<organism evidence="8">
    <name type="scientific">Ananas comosus var. bracteatus</name>
    <name type="common">red pineapple</name>
    <dbReference type="NCBI Taxonomy" id="296719"/>
    <lineage>
        <taxon>Eukaryota</taxon>
        <taxon>Viridiplantae</taxon>
        <taxon>Streptophyta</taxon>
        <taxon>Embryophyta</taxon>
        <taxon>Tracheophyta</taxon>
        <taxon>Spermatophyta</taxon>
        <taxon>Magnoliopsida</taxon>
        <taxon>Liliopsida</taxon>
        <taxon>Poales</taxon>
        <taxon>Bromeliaceae</taxon>
        <taxon>Bromelioideae</taxon>
        <taxon>Ananas</taxon>
    </lineage>
</organism>
<evidence type="ECO:0000256" key="3">
    <source>
        <dbReference type="ARBA" id="ARBA00023015"/>
    </source>
</evidence>